<proteinExistence type="predicted"/>
<protein>
    <submittedName>
        <fullName evidence="1">Uncharacterized protein</fullName>
    </submittedName>
</protein>
<accession>A0AC61YA88</accession>
<organism evidence="1 2">
    <name type="scientific">Mesonia oceanica</name>
    <dbReference type="NCBI Taxonomy" id="2687242"/>
    <lineage>
        <taxon>Bacteria</taxon>
        <taxon>Pseudomonadati</taxon>
        <taxon>Bacteroidota</taxon>
        <taxon>Flavobacteriia</taxon>
        <taxon>Flavobacteriales</taxon>
        <taxon>Flavobacteriaceae</taxon>
        <taxon>Mesonia</taxon>
    </lineage>
</organism>
<comment type="caution">
    <text evidence="1">The sequence shown here is derived from an EMBL/GenBank/DDBJ whole genome shotgun (WGS) entry which is preliminary data.</text>
</comment>
<name>A0AC61YA88_9FLAO</name>
<evidence type="ECO:0000313" key="1">
    <source>
        <dbReference type="EMBL" id="VVV01299.1"/>
    </source>
</evidence>
<dbReference type="EMBL" id="CABVMM010000010">
    <property type="protein sequence ID" value="VVV01299.1"/>
    <property type="molecule type" value="Genomic_DNA"/>
</dbReference>
<keyword evidence="2" id="KW-1185">Reference proteome</keyword>
<reference evidence="1" key="1">
    <citation type="submission" date="2019-09" db="EMBL/GenBank/DDBJ databases">
        <authorList>
            <person name="Rodrigo-Torres L."/>
            <person name="Arahal R. D."/>
            <person name="Lucena T."/>
        </authorList>
    </citation>
    <scope>NUCLEOTIDE SEQUENCE</scope>
    <source>
        <strain evidence="1">ISS653</strain>
    </source>
</reference>
<dbReference type="Proteomes" id="UP000356253">
    <property type="component" value="Unassembled WGS sequence"/>
</dbReference>
<sequence>MKKFVLKIVIYLLTLLMFTLGINFTLNSYTRSKSQFDLKKQPKSIVVGHSHPECAFNDSLIQEFKNFSSSGESYFYTYPKLKNIILNNDSIQNIFIEFTNNQISETMDEWIFGEKYMNYRYPKSDAFLEKEQQRILRNNSPAAYLNALSQSKKKQLLRVFKNDFDLTDELGGYLYLKRFNTDSILKYSTDKINMQENTIDSFPVSKLSLYYLRKMIDFCKKQQKKVYLIRSPQHFKCSAMKNEKVFQNILKKEFSDVEFLDFVNFPLKNSEYGDLGHLNYLGAEKFSVWIDFLLKKGLLEKTDKQNFINNYIK</sequence>
<evidence type="ECO:0000313" key="2">
    <source>
        <dbReference type="Proteomes" id="UP000356253"/>
    </source>
</evidence>
<gene>
    <name evidence="1" type="ORF">FVB9532_02589</name>
</gene>